<dbReference type="Gene3D" id="3.90.550.10">
    <property type="entry name" value="Spore Coat Polysaccharide Biosynthesis Protein SpsA, Chain A"/>
    <property type="match status" value="1"/>
</dbReference>
<keyword evidence="2" id="KW-0328">Glycosyltransferase</keyword>
<keyword evidence="2" id="KW-0808">Transferase</keyword>
<evidence type="ECO:0000313" key="3">
    <source>
        <dbReference type="Proteomes" id="UP001228044"/>
    </source>
</evidence>
<dbReference type="InterPro" id="IPR050834">
    <property type="entry name" value="Glycosyltransf_2"/>
</dbReference>
<dbReference type="InterPro" id="IPR001173">
    <property type="entry name" value="Glyco_trans_2-like"/>
</dbReference>
<organism evidence="2 3">
    <name type="scientific">Roseateles violae</name>
    <dbReference type="NCBI Taxonomy" id="3058042"/>
    <lineage>
        <taxon>Bacteria</taxon>
        <taxon>Pseudomonadati</taxon>
        <taxon>Pseudomonadota</taxon>
        <taxon>Betaproteobacteria</taxon>
        <taxon>Burkholderiales</taxon>
        <taxon>Sphaerotilaceae</taxon>
        <taxon>Roseateles</taxon>
    </lineage>
</organism>
<dbReference type="Pfam" id="PF00535">
    <property type="entry name" value="Glycos_transf_2"/>
    <property type="match status" value="1"/>
</dbReference>
<dbReference type="PANTHER" id="PTHR43685">
    <property type="entry name" value="GLYCOSYLTRANSFERASE"/>
    <property type="match status" value="1"/>
</dbReference>
<dbReference type="RefSeq" id="WP_290358772.1">
    <property type="nucleotide sequence ID" value="NZ_JAUHHC010000002.1"/>
</dbReference>
<sequence length="266" mass="30395">MSKPRISIVTPSFNQAPFIENTLRSVLEQQGDFELEYRVLDGGSTDGTLDILRRYEGRLHWSSGPDKGQVDAINKGLRAARGDIVGWVNSDDVLAPGALAKVAAAFAARPEAEWLHGRCEIIDADDRPIRRWISRYKHARAQRHSLENLLTENYVSQMTTFWRRRVHGEIGYLDESLKLAFDYEFWLRLAKRGAPIYLEDQLASFRWYETSKSGAQYDRQFAEDMAIAGRHLPAGRRAILLRKKLKSAGIVLVYRSLGLFRRMRGA</sequence>
<dbReference type="Proteomes" id="UP001228044">
    <property type="component" value="Unassembled WGS sequence"/>
</dbReference>
<comment type="caution">
    <text evidence="2">The sequence shown here is derived from an EMBL/GenBank/DDBJ whole genome shotgun (WGS) entry which is preliminary data.</text>
</comment>
<dbReference type="EC" id="2.4.-.-" evidence="2"/>
<protein>
    <submittedName>
        <fullName evidence="2">Glycosyltransferase family 2 protein</fullName>
        <ecNumber evidence="2">2.4.-.-</ecNumber>
    </submittedName>
</protein>
<dbReference type="InterPro" id="IPR029044">
    <property type="entry name" value="Nucleotide-diphossugar_trans"/>
</dbReference>
<evidence type="ECO:0000313" key="2">
    <source>
        <dbReference type="EMBL" id="MDN3920476.1"/>
    </source>
</evidence>
<evidence type="ECO:0000259" key="1">
    <source>
        <dbReference type="Pfam" id="PF00535"/>
    </source>
</evidence>
<keyword evidence="3" id="KW-1185">Reference proteome</keyword>
<dbReference type="EMBL" id="JAUHHC010000002">
    <property type="protein sequence ID" value="MDN3920476.1"/>
    <property type="molecule type" value="Genomic_DNA"/>
</dbReference>
<name>A0ABT8DWD0_9BURK</name>
<accession>A0ABT8DWD0</accession>
<reference evidence="2 3" key="1">
    <citation type="submission" date="2023-06" db="EMBL/GenBank/DDBJ databases">
        <title>Pelomonas sp. PFR6 16S ribosomal RNA gene Genome sequencing and assembly.</title>
        <authorList>
            <person name="Woo H."/>
        </authorList>
    </citation>
    <scope>NUCLEOTIDE SEQUENCE [LARGE SCALE GENOMIC DNA]</scope>
    <source>
        <strain evidence="2 3">PFR6</strain>
    </source>
</reference>
<dbReference type="CDD" id="cd06433">
    <property type="entry name" value="GT_2_WfgS_like"/>
    <property type="match status" value="1"/>
</dbReference>
<dbReference type="PANTHER" id="PTHR43685:SF11">
    <property type="entry name" value="GLYCOSYLTRANSFERASE TAGX-RELATED"/>
    <property type="match status" value="1"/>
</dbReference>
<proteinExistence type="predicted"/>
<gene>
    <name evidence="2" type="ORF">QWJ38_09325</name>
</gene>
<feature type="domain" description="Glycosyltransferase 2-like" evidence="1">
    <location>
        <begin position="7"/>
        <end position="143"/>
    </location>
</feature>
<dbReference type="GO" id="GO:0016757">
    <property type="term" value="F:glycosyltransferase activity"/>
    <property type="evidence" value="ECO:0007669"/>
    <property type="project" value="UniProtKB-KW"/>
</dbReference>
<dbReference type="SUPFAM" id="SSF53448">
    <property type="entry name" value="Nucleotide-diphospho-sugar transferases"/>
    <property type="match status" value="1"/>
</dbReference>